<feature type="signal peptide" evidence="1">
    <location>
        <begin position="1"/>
        <end position="24"/>
    </location>
</feature>
<dbReference type="AlphaFoldDB" id="A0A6M0S1F1"/>
<comment type="caution">
    <text evidence="2">The sequence shown here is derived from an EMBL/GenBank/DDBJ whole genome shotgun (WGS) entry which is preliminary data.</text>
</comment>
<evidence type="ECO:0000313" key="2">
    <source>
        <dbReference type="EMBL" id="NEZ61762.1"/>
    </source>
</evidence>
<name>A0A6M0S1F1_9CYAN</name>
<protein>
    <submittedName>
        <fullName evidence="2">Uncharacterized protein</fullName>
    </submittedName>
</protein>
<evidence type="ECO:0000256" key="1">
    <source>
        <dbReference type="SAM" id="SignalP"/>
    </source>
</evidence>
<dbReference type="PROSITE" id="PS51257">
    <property type="entry name" value="PROKAR_LIPOPROTEIN"/>
    <property type="match status" value="1"/>
</dbReference>
<dbReference type="Proteomes" id="UP000473574">
    <property type="component" value="Unassembled WGS sequence"/>
</dbReference>
<proteinExistence type="predicted"/>
<evidence type="ECO:0000313" key="3">
    <source>
        <dbReference type="Proteomes" id="UP000473574"/>
    </source>
</evidence>
<organism evidence="2 3">
    <name type="scientific">Adonisia turfae CCMR0082</name>
    <dbReference type="NCBI Taxonomy" id="2304604"/>
    <lineage>
        <taxon>Bacteria</taxon>
        <taxon>Bacillati</taxon>
        <taxon>Cyanobacteriota</taxon>
        <taxon>Adonisia</taxon>
        <taxon>Adonisia turfae</taxon>
    </lineage>
</organism>
<keyword evidence="1" id="KW-0732">Signal</keyword>
<accession>A0A6M0S1F1</accession>
<gene>
    <name evidence="2" type="ORF">D0962_03055</name>
</gene>
<reference evidence="2 3" key="1">
    <citation type="journal article" date="2020" name="Microb. Ecol.">
        <title>Ecogenomics of the Marine Benthic Filamentous Cyanobacterium Adonisia.</title>
        <authorList>
            <person name="Walter J.M."/>
            <person name="Coutinho F.H."/>
            <person name="Leomil L."/>
            <person name="Hargreaves P.I."/>
            <person name="Campeao M.E."/>
            <person name="Vieira V.V."/>
            <person name="Silva B.S."/>
            <person name="Fistarol G.O."/>
            <person name="Salomon P.S."/>
            <person name="Sawabe T."/>
            <person name="Mino S."/>
            <person name="Hosokawa M."/>
            <person name="Miyashita H."/>
            <person name="Maruyama F."/>
            <person name="van Verk M.C."/>
            <person name="Dutilh B.E."/>
            <person name="Thompson C.C."/>
            <person name="Thompson F.L."/>
        </authorList>
    </citation>
    <scope>NUCLEOTIDE SEQUENCE [LARGE SCALE GENOMIC DNA]</scope>
    <source>
        <strain evidence="2 3">CCMR0082</strain>
    </source>
</reference>
<feature type="chain" id="PRO_5026867991" evidence="1">
    <location>
        <begin position="25"/>
        <end position="174"/>
    </location>
</feature>
<sequence length="174" mass="19315">MSKLLSLVIVTVFLGCLGCSHHQATISDTADLQSPSTNKERSLSLFSINSSDGNILITTNNIASYDWESHTITLKSGVKERLLTKLTPDLVSGHPFQLTAKGQPIYYGNFITSLSSITLNTPVIDLQSFDRIPLREDQIRIELGYPTEDFFQGHDPRNADAIYESLKEANILKD</sequence>
<dbReference type="EMBL" id="QZCE01000001">
    <property type="protein sequence ID" value="NEZ61762.1"/>
    <property type="molecule type" value="Genomic_DNA"/>
</dbReference>